<dbReference type="PANTHER" id="PTHR30050">
    <property type="entry name" value="CHROMOSOMAL REPLICATION INITIATOR PROTEIN DNAA"/>
    <property type="match status" value="1"/>
</dbReference>
<dbReference type="Gene3D" id="3.40.50.300">
    <property type="entry name" value="P-loop containing nucleotide triphosphate hydrolases"/>
    <property type="match status" value="1"/>
</dbReference>
<proteinExistence type="predicted"/>
<comment type="caution">
    <text evidence="2">The sequence shown here is derived from an EMBL/GenBank/DDBJ whole genome shotgun (WGS) entry which is preliminary data.</text>
</comment>
<keyword evidence="3" id="KW-1185">Reference proteome</keyword>
<dbReference type="PANTHER" id="PTHR30050:SF10">
    <property type="entry name" value="PHAGE-LIKE ELEMENT PBSX PROTEIN XKDC"/>
    <property type="match status" value="1"/>
</dbReference>
<sequence>MSSRSLSLCWGGCKGTRKSEKQWQASSGLFTRGWPARSRTEGKAMEFLAGLLRNSPEARKAWERYKGTEITSEEYLQRKIDRMNAIEGDLEGQDCRKCRNKGVIYFMQDGCEVAMKCECLKARESRRRLKASGLEKLIERYRLDNFQCFKPWQEAMRRKAEAFLAEGGDSWFFAGGQPGIGKTHLCTAIAGELLSRGNQVIYMLWRDESVKLKANVNEPEYQKSAWLLKNCEILYIDDLFKTQYDEFSGKPKPPTVGDVNLAFEILNYRYNNRLKTIISSEHTIDGLIRIDEAAGSRIYEMSKKFCVSFSRDPSKNQRMV</sequence>
<dbReference type="SUPFAM" id="SSF52540">
    <property type="entry name" value="P-loop containing nucleoside triphosphate hydrolases"/>
    <property type="match status" value="1"/>
</dbReference>
<dbReference type="EMBL" id="NOXF01000017">
    <property type="protein sequence ID" value="PEQ23390.1"/>
    <property type="molecule type" value="Genomic_DNA"/>
</dbReference>
<organism evidence="2 3">
    <name type="scientific">[Clostridium] leptum DSM 753</name>
    <dbReference type="NCBI Taxonomy" id="428125"/>
    <lineage>
        <taxon>Bacteria</taxon>
        <taxon>Bacillati</taxon>
        <taxon>Bacillota</taxon>
        <taxon>Clostridia</taxon>
        <taxon>Eubacteriales</taxon>
        <taxon>Oscillospiraceae</taxon>
        <taxon>Oscillospiraceae incertae sedis</taxon>
    </lineage>
</organism>
<evidence type="ECO:0000313" key="2">
    <source>
        <dbReference type="EMBL" id="PEQ23390.1"/>
    </source>
</evidence>
<dbReference type="AlphaFoldDB" id="A0A855A2J4"/>
<accession>A0A855A2J4</accession>
<dbReference type="Pfam" id="PF01695">
    <property type="entry name" value="IstB_IS21"/>
    <property type="match status" value="1"/>
</dbReference>
<dbReference type="OrthoDB" id="1655960at2"/>
<gene>
    <name evidence="2" type="ORF">CH238_13995</name>
</gene>
<protein>
    <recommendedName>
        <fullName evidence="1">IstB-like ATP-binding domain-containing protein</fullName>
    </recommendedName>
</protein>
<dbReference type="GO" id="GO:0005524">
    <property type="term" value="F:ATP binding"/>
    <property type="evidence" value="ECO:0007669"/>
    <property type="project" value="InterPro"/>
</dbReference>
<feature type="domain" description="IstB-like ATP-binding" evidence="1">
    <location>
        <begin position="176"/>
        <end position="283"/>
    </location>
</feature>
<name>A0A855A2J4_9FIRM</name>
<evidence type="ECO:0000313" key="3">
    <source>
        <dbReference type="Proteomes" id="UP000220611"/>
    </source>
</evidence>
<dbReference type="InterPro" id="IPR002611">
    <property type="entry name" value="IstB_ATP-bd"/>
</dbReference>
<reference evidence="2 3" key="1">
    <citation type="submission" date="2017-07" db="EMBL/GenBank/DDBJ databases">
        <title>Prevalence of linear plasmids in Cutibacterium (Propionibacterium) acnes isolates obtained from prostatic tissue.</title>
        <authorList>
            <person name="Davidsson S."/>
            <person name="Carlsson J."/>
            <person name="Molling P."/>
            <person name="Andren O."/>
            <person name="Andersson S.-O."/>
            <person name="Brzuszkiewicz E."/>
            <person name="Poehlein A."/>
            <person name="Al-Zeer M."/>
            <person name="Brinkmann V."/>
            <person name="Scavenius C."/>
            <person name="Nazipi S."/>
            <person name="Soderquist B."/>
            <person name="Bruggemann H."/>
        </authorList>
    </citation>
    <scope>NUCLEOTIDE SEQUENCE [LARGE SCALE GENOMIC DNA]</scope>
    <source>
        <strain evidence="2 3">DSM 753</strain>
    </source>
</reference>
<dbReference type="GO" id="GO:0006260">
    <property type="term" value="P:DNA replication"/>
    <property type="evidence" value="ECO:0007669"/>
    <property type="project" value="TreeGrafter"/>
</dbReference>
<dbReference type="InterPro" id="IPR027417">
    <property type="entry name" value="P-loop_NTPase"/>
</dbReference>
<evidence type="ECO:0000259" key="1">
    <source>
        <dbReference type="Pfam" id="PF01695"/>
    </source>
</evidence>
<dbReference type="Proteomes" id="UP000220611">
    <property type="component" value="Unassembled WGS sequence"/>
</dbReference>